<feature type="compositionally biased region" description="Polar residues" evidence="1">
    <location>
        <begin position="172"/>
        <end position="190"/>
    </location>
</feature>
<evidence type="ECO:0000313" key="3">
    <source>
        <dbReference type="Proteomes" id="UP001596513"/>
    </source>
</evidence>
<protein>
    <recommendedName>
        <fullName evidence="4">DUF3300 domain-containing protein</fullName>
    </recommendedName>
</protein>
<feature type="region of interest" description="Disordered" evidence="1">
    <location>
        <begin position="118"/>
        <end position="334"/>
    </location>
</feature>
<evidence type="ECO:0000313" key="2">
    <source>
        <dbReference type="EMBL" id="MFC7667278.1"/>
    </source>
</evidence>
<dbReference type="EMBL" id="JBHTEK010000001">
    <property type="protein sequence ID" value="MFC7667278.1"/>
    <property type="molecule type" value="Genomic_DNA"/>
</dbReference>
<evidence type="ECO:0008006" key="4">
    <source>
        <dbReference type="Google" id="ProtNLM"/>
    </source>
</evidence>
<accession>A0ABW2U4L5</accession>
<dbReference type="Proteomes" id="UP001596513">
    <property type="component" value="Unassembled WGS sequence"/>
</dbReference>
<feature type="compositionally biased region" description="Polar residues" evidence="1">
    <location>
        <begin position="261"/>
        <end position="276"/>
    </location>
</feature>
<feature type="compositionally biased region" description="Low complexity" evidence="1">
    <location>
        <begin position="296"/>
        <end position="325"/>
    </location>
</feature>
<reference evidence="3" key="1">
    <citation type="journal article" date="2019" name="Int. J. Syst. Evol. Microbiol.">
        <title>The Global Catalogue of Microorganisms (GCM) 10K type strain sequencing project: providing services to taxonomists for standard genome sequencing and annotation.</title>
        <authorList>
            <consortium name="The Broad Institute Genomics Platform"/>
            <consortium name="The Broad Institute Genome Sequencing Center for Infectious Disease"/>
            <person name="Wu L."/>
            <person name="Ma J."/>
        </authorList>
    </citation>
    <scope>NUCLEOTIDE SEQUENCE [LARGE SCALE GENOMIC DNA]</scope>
    <source>
        <strain evidence="3">JCM 19635</strain>
    </source>
</reference>
<sequence length="334" mass="37169">MQGLPGYGPGVTYYVPYSPYTSLSYDPFYSPFYSPFYGSSVSISLGFGRPWGYGGFYGRPYGYSSFYDPFYYSSPFYGGYYGRGGYYGNRYYGNSYYGSNFGYGTRSSGNENVRVNRTYGHLNRRDSDGRYTSGSTTGNPNGGNISGRPNTGRARTDDQMAPSTPLPDGARPTNNDGRLRSESVTGNTADNPAGRSEGYNRPRRQQRADEPVYRDMSQPTEAGRVTTEDNRGRVRENTAPEPQAAPQEVQRRRGGWFSVPAQPSNAGSQSTEQPQPVRQRAYDQPRQQRQERTYEQPRQQSYEQPQRSSQPSYSAPAAAPSNNSGGSRGRSRAD</sequence>
<gene>
    <name evidence="2" type="ORF">ACFQT0_07490</name>
</gene>
<evidence type="ECO:0000256" key="1">
    <source>
        <dbReference type="SAM" id="MobiDB-lite"/>
    </source>
</evidence>
<name>A0ABW2U4L5_9BACT</name>
<organism evidence="2 3">
    <name type="scientific">Hymenobacter humi</name>
    <dbReference type="NCBI Taxonomy" id="1411620"/>
    <lineage>
        <taxon>Bacteria</taxon>
        <taxon>Pseudomonadati</taxon>
        <taxon>Bacteroidota</taxon>
        <taxon>Cytophagia</taxon>
        <taxon>Cytophagales</taxon>
        <taxon>Hymenobacteraceae</taxon>
        <taxon>Hymenobacter</taxon>
    </lineage>
</organism>
<keyword evidence="3" id="KW-1185">Reference proteome</keyword>
<dbReference type="RefSeq" id="WP_380201684.1">
    <property type="nucleotide sequence ID" value="NZ_JBHTEK010000001.1"/>
</dbReference>
<proteinExistence type="predicted"/>
<feature type="compositionally biased region" description="Basic and acidic residues" evidence="1">
    <location>
        <begin position="226"/>
        <end position="238"/>
    </location>
</feature>
<feature type="compositionally biased region" description="Basic and acidic residues" evidence="1">
    <location>
        <begin position="280"/>
        <end position="295"/>
    </location>
</feature>
<comment type="caution">
    <text evidence="2">The sequence shown here is derived from an EMBL/GenBank/DDBJ whole genome shotgun (WGS) entry which is preliminary data.</text>
</comment>